<keyword evidence="7 13" id="KW-0963">Cytoplasm</keyword>
<dbReference type="GO" id="GO:0006096">
    <property type="term" value="P:glycolytic process"/>
    <property type="evidence" value="ECO:0007669"/>
    <property type="project" value="UniProtKB-UniRule"/>
</dbReference>
<evidence type="ECO:0000256" key="8">
    <source>
        <dbReference type="ARBA" id="ARBA00022679"/>
    </source>
</evidence>
<evidence type="ECO:0000256" key="13">
    <source>
        <dbReference type="HAMAP-Rule" id="MF_00145"/>
    </source>
</evidence>
<feature type="binding site" evidence="13 15">
    <location>
        <begin position="351"/>
        <end position="354"/>
    </location>
    <ligand>
        <name>ATP</name>
        <dbReference type="ChEBI" id="CHEBI:30616"/>
    </ligand>
</feature>
<evidence type="ECO:0000256" key="11">
    <source>
        <dbReference type="ARBA" id="ARBA00022840"/>
    </source>
</evidence>
<dbReference type="Proteomes" id="UP000189733">
    <property type="component" value="Unassembled WGS sequence"/>
</dbReference>
<evidence type="ECO:0000256" key="4">
    <source>
        <dbReference type="ARBA" id="ARBA00011245"/>
    </source>
</evidence>
<dbReference type="PRINTS" id="PR00477">
    <property type="entry name" value="PHGLYCKINASE"/>
</dbReference>
<feature type="binding site" evidence="13 15">
    <location>
        <position position="201"/>
    </location>
    <ligand>
        <name>ATP</name>
        <dbReference type="ChEBI" id="CHEBI:30616"/>
    </ligand>
</feature>
<feature type="binding site" evidence="13 15">
    <location>
        <position position="324"/>
    </location>
    <ligand>
        <name>ATP</name>
        <dbReference type="ChEBI" id="CHEBI:30616"/>
    </ligand>
</feature>
<dbReference type="SUPFAM" id="SSF53748">
    <property type="entry name" value="Phosphoglycerate kinase"/>
    <property type="match status" value="1"/>
</dbReference>
<evidence type="ECO:0000313" key="17">
    <source>
        <dbReference type="EMBL" id="SKA71495.1"/>
    </source>
</evidence>
<dbReference type="FunFam" id="3.40.50.1260:FF:000031">
    <property type="entry name" value="Phosphoglycerate kinase 1"/>
    <property type="match status" value="1"/>
</dbReference>
<keyword evidence="12 13" id="KW-0324">Glycolysis</keyword>
<comment type="pathway">
    <text evidence="2 13">Carbohydrate degradation; glycolysis; pyruvate from D-glyceraldehyde 3-phosphate: step 2/5.</text>
</comment>
<dbReference type="InterPro" id="IPR001576">
    <property type="entry name" value="Phosphoglycerate_kinase"/>
</dbReference>
<dbReference type="FunFam" id="3.40.50.1260:FF:000006">
    <property type="entry name" value="Phosphoglycerate kinase"/>
    <property type="match status" value="1"/>
</dbReference>
<dbReference type="AlphaFoldDB" id="A0A1T4W348"/>
<evidence type="ECO:0000256" key="1">
    <source>
        <dbReference type="ARBA" id="ARBA00000642"/>
    </source>
</evidence>
<evidence type="ECO:0000256" key="16">
    <source>
        <dbReference type="RuleBase" id="RU000532"/>
    </source>
</evidence>
<evidence type="ECO:0000256" key="5">
    <source>
        <dbReference type="ARBA" id="ARBA00013061"/>
    </source>
</evidence>
<evidence type="ECO:0000256" key="15">
    <source>
        <dbReference type="PIRSR" id="PIRSR000724-2"/>
    </source>
</evidence>
<evidence type="ECO:0000256" key="9">
    <source>
        <dbReference type="ARBA" id="ARBA00022741"/>
    </source>
</evidence>
<comment type="subcellular location">
    <subcellularLocation>
        <location evidence="13">Cytoplasm</location>
    </subcellularLocation>
</comment>
<dbReference type="EC" id="2.7.2.3" evidence="5 13"/>
<dbReference type="GO" id="GO:0006094">
    <property type="term" value="P:gluconeogenesis"/>
    <property type="evidence" value="ECO:0007669"/>
    <property type="project" value="TreeGrafter"/>
</dbReference>
<dbReference type="GO" id="GO:0043531">
    <property type="term" value="F:ADP binding"/>
    <property type="evidence" value="ECO:0007669"/>
    <property type="project" value="TreeGrafter"/>
</dbReference>
<dbReference type="GO" id="GO:0004618">
    <property type="term" value="F:phosphoglycerate kinase activity"/>
    <property type="evidence" value="ECO:0007669"/>
    <property type="project" value="UniProtKB-UniRule"/>
</dbReference>
<keyword evidence="10 13" id="KW-0418">Kinase</keyword>
<dbReference type="Pfam" id="PF00162">
    <property type="entry name" value="PGK"/>
    <property type="match status" value="1"/>
</dbReference>
<dbReference type="GO" id="GO:0005524">
    <property type="term" value="F:ATP binding"/>
    <property type="evidence" value="ECO:0007669"/>
    <property type="project" value="UniProtKB-KW"/>
</dbReference>
<comment type="similarity">
    <text evidence="3 13 16">Belongs to the phosphoglycerate kinase family.</text>
</comment>
<feature type="binding site" evidence="14">
    <location>
        <position position="117"/>
    </location>
    <ligand>
        <name>(2R)-3-phosphoglycerate</name>
        <dbReference type="ChEBI" id="CHEBI:58272"/>
    </ligand>
</feature>
<dbReference type="InterPro" id="IPR015824">
    <property type="entry name" value="Phosphoglycerate_kinase_N"/>
</dbReference>
<evidence type="ECO:0000256" key="6">
    <source>
        <dbReference type="ARBA" id="ARBA00016471"/>
    </source>
</evidence>
<evidence type="ECO:0000256" key="2">
    <source>
        <dbReference type="ARBA" id="ARBA00004838"/>
    </source>
</evidence>
<feature type="binding site" evidence="13 14">
    <location>
        <begin position="58"/>
        <end position="61"/>
    </location>
    <ligand>
        <name>substrate</name>
    </ligand>
</feature>
<proteinExistence type="inferred from homology"/>
<feature type="binding site" evidence="13">
    <location>
        <position position="150"/>
    </location>
    <ligand>
        <name>substrate</name>
    </ligand>
</feature>
<dbReference type="UniPathway" id="UPA00109">
    <property type="reaction ID" value="UER00185"/>
</dbReference>
<comment type="subunit">
    <text evidence="4 13">Monomer.</text>
</comment>
<evidence type="ECO:0000256" key="7">
    <source>
        <dbReference type="ARBA" id="ARBA00022490"/>
    </source>
</evidence>
<keyword evidence="11 13" id="KW-0067">ATP-binding</keyword>
<dbReference type="EMBL" id="FUYA01000004">
    <property type="protein sequence ID" value="SKA71495.1"/>
    <property type="molecule type" value="Genomic_DNA"/>
</dbReference>
<keyword evidence="18" id="KW-1185">Reference proteome</keyword>
<feature type="binding site" evidence="13">
    <location>
        <position position="117"/>
    </location>
    <ligand>
        <name>substrate</name>
    </ligand>
</feature>
<organism evidence="17 18">
    <name type="scientific">Desulfobaculum bizertense DSM 18034</name>
    <dbReference type="NCBI Taxonomy" id="1121442"/>
    <lineage>
        <taxon>Bacteria</taxon>
        <taxon>Pseudomonadati</taxon>
        <taxon>Thermodesulfobacteriota</taxon>
        <taxon>Desulfovibrionia</taxon>
        <taxon>Desulfovibrionales</taxon>
        <taxon>Desulfovibrionaceae</taxon>
        <taxon>Desulfobaculum</taxon>
    </lineage>
</organism>
<accession>A0A1T4W348</accession>
<dbReference type="GO" id="GO:0005829">
    <property type="term" value="C:cytosol"/>
    <property type="evidence" value="ECO:0007669"/>
    <property type="project" value="TreeGrafter"/>
</dbReference>
<name>A0A1T4W348_9BACT</name>
<comment type="catalytic activity">
    <reaction evidence="1 13 16">
        <text>(2R)-3-phosphoglycerate + ATP = (2R)-3-phospho-glyceroyl phosphate + ADP</text>
        <dbReference type="Rhea" id="RHEA:14801"/>
        <dbReference type="ChEBI" id="CHEBI:30616"/>
        <dbReference type="ChEBI" id="CHEBI:57604"/>
        <dbReference type="ChEBI" id="CHEBI:58272"/>
        <dbReference type="ChEBI" id="CHEBI:456216"/>
        <dbReference type="EC" id="2.7.2.3"/>
    </reaction>
</comment>
<keyword evidence="9 13" id="KW-0547">Nucleotide-binding</keyword>
<feature type="binding site" evidence="13">
    <location>
        <position position="35"/>
    </location>
    <ligand>
        <name>substrate</name>
    </ligand>
</feature>
<sequence length="394" mass="41955">MIRFIDQMDLKGKKLLIRVDYNVPIKDGVIGDDNRIQASLPTLRYALEQGATLILCSHLGKPKGEVKPELSLKPVAAHLAELLGRPVLMAPDCVGERVRSMVDALSAGDVLLLENLRFHKQEQAGDDEFGRQLAELCDVYCNDAFGTAHRAHASMTAIPAHAPQKCAGFLLKKEWEFIGEALAAPKRPYVAISGGAKVSSKLGILKKLLEKVDTLIVGGAMANTFMLLDGMKMGASLVEADLLDEAQAVLDFAKEKGARVVLPLDFVVGESPDATQAAGIVEAGQDIEPHLMALDVGPKTVELYREVLSGAKTVVWNGPVGLFENDAFADGSLELARIITGLDDALTIGGGGDTGACLKKAGLADSLTFISTGGGSFMEFMEGKELPAFKALED</sequence>
<dbReference type="PIRSF" id="PIRSF000724">
    <property type="entry name" value="Pgk"/>
    <property type="match status" value="1"/>
</dbReference>
<dbReference type="PANTHER" id="PTHR11406:SF23">
    <property type="entry name" value="PHOSPHOGLYCERATE KINASE 1, CHLOROPLASTIC-RELATED"/>
    <property type="match status" value="1"/>
</dbReference>
<feature type="binding site" evidence="13 14">
    <location>
        <begin position="20"/>
        <end position="22"/>
    </location>
    <ligand>
        <name>substrate</name>
    </ligand>
</feature>
<keyword evidence="8 13" id="KW-0808">Transferase</keyword>
<protein>
    <recommendedName>
        <fullName evidence="6 13">Phosphoglycerate kinase</fullName>
        <ecNumber evidence="5 13">2.7.2.3</ecNumber>
    </recommendedName>
</protein>
<dbReference type="PANTHER" id="PTHR11406">
    <property type="entry name" value="PHOSPHOGLYCERATE KINASE"/>
    <property type="match status" value="1"/>
</dbReference>
<dbReference type="HAMAP" id="MF_00145">
    <property type="entry name" value="Phosphoglyc_kinase"/>
    <property type="match status" value="1"/>
</dbReference>
<evidence type="ECO:0000256" key="3">
    <source>
        <dbReference type="ARBA" id="ARBA00008982"/>
    </source>
</evidence>
<dbReference type="STRING" id="1121442.SAMN02745702_01497"/>
<comment type="caution">
    <text evidence="13">Lacks conserved residue(s) required for the propagation of feature annotation.</text>
</comment>
<evidence type="ECO:0000256" key="14">
    <source>
        <dbReference type="PIRSR" id="PIRSR000724-1"/>
    </source>
</evidence>
<dbReference type="Gene3D" id="3.40.50.1260">
    <property type="entry name" value="Phosphoglycerate kinase, N-terminal domain"/>
    <property type="match status" value="2"/>
</dbReference>
<feature type="binding site" evidence="14">
    <location>
        <position position="35"/>
    </location>
    <ligand>
        <name>(2R)-3-phosphoglycerate</name>
        <dbReference type="ChEBI" id="CHEBI:58272"/>
    </ligand>
</feature>
<evidence type="ECO:0000313" key="18">
    <source>
        <dbReference type="Proteomes" id="UP000189733"/>
    </source>
</evidence>
<evidence type="ECO:0000256" key="12">
    <source>
        <dbReference type="ARBA" id="ARBA00023152"/>
    </source>
</evidence>
<evidence type="ECO:0000256" key="10">
    <source>
        <dbReference type="ARBA" id="ARBA00022777"/>
    </source>
</evidence>
<feature type="binding site" evidence="14">
    <location>
        <position position="150"/>
    </location>
    <ligand>
        <name>(2R)-3-phosphoglycerate</name>
        <dbReference type="ChEBI" id="CHEBI:58272"/>
    </ligand>
</feature>
<reference evidence="17 18" key="1">
    <citation type="submission" date="2017-02" db="EMBL/GenBank/DDBJ databases">
        <authorList>
            <person name="Peterson S.W."/>
        </authorList>
    </citation>
    <scope>NUCLEOTIDE SEQUENCE [LARGE SCALE GENOMIC DNA]</scope>
    <source>
        <strain evidence="17 18">DSM 18034</strain>
    </source>
</reference>
<dbReference type="InterPro" id="IPR036043">
    <property type="entry name" value="Phosphoglycerate_kinase_sf"/>
</dbReference>
<gene>
    <name evidence="13" type="primary">pgk</name>
    <name evidence="17" type="ORF">SAMN02745702_01497</name>
</gene>